<dbReference type="KEGG" id="vko:123016994"/>
<gene>
    <name evidence="8" type="primary">NOP14</name>
</gene>
<evidence type="ECO:0000313" key="9">
    <source>
        <dbReference type="Proteomes" id="UP000694545"/>
    </source>
</evidence>
<evidence type="ECO:0000256" key="7">
    <source>
        <dbReference type="SAM" id="MobiDB-lite"/>
    </source>
</evidence>
<feature type="compositionally biased region" description="Basic and acidic residues" evidence="7">
    <location>
        <begin position="370"/>
        <end position="398"/>
    </location>
</feature>
<comment type="similarity">
    <text evidence="2">Belongs to the NOP14 family.</text>
</comment>
<name>A0A8D2JBF0_VARKO</name>
<protein>
    <submittedName>
        <fullName evidence="8">NOP14 nucleolar protein</fullName>
    </submittedName>
</protein>
<dbReference type="CTD" id="8602"/>
<evidence type="ECO:0000313" key="8">
    <source>
        <dbReference type="Ensembl" id="ENSVKKP00000012138.1"/>
    </source>
</evidence>
<dbReference type="OrthoDB" id="441771at2759"/>
<dbReference type="PANTHER" id="PTHR23183:SF0">
    <property type="entry name" value="NUCLEOLAR PROTEIN 14"/>
    <property type="match status" value="1"/>
</dbReference>
<reference evidence="8" key="2">
    <citation type="submission" date="2025-09" db="UniProtKB">
        <authorList>
            <consortium name="Ensembl"/>
        </authorList>
    </citation>
    <scope>IDENTIFICATION</scope>
</reference>
<dbReference type="PANTHER" id="PTHR23183">
    <property type="entry name" value="NOP14"/>
    <property type="match status" value="1"/>
</dbReference>
<feature type="region of interest" description="Disordered" evidence="7">
    <location>
        <begin position="172"/>
        <end position="192"/>
    </location>
</feature>
<proteinExistence type="inferred from homology"/>
<keyword evidence="4" id="KW-0698">rRNA processing</keyword>
<accession>A0A8D2JBF0</accession>
<dbReference type="AlphaFoldDB" id="A0A8D2JBF0"/>
<dbReference type="GO" id="GO:0030692">
    <property type="term" value="C:Noc4p-Nop14p complex"/>
    <property type="evidence" value="ECO:0007669"/>
    <property type="project" value="TreeGrafter"/>
</dbReference>
<dbReference type="OMA" id="KSCWPSL"/>
<sequence length="848" mass="98318">MARSSKRRKNGSAFMANRAQENAVSALVWRNPFEVKVNKQKFNILGRKTRHDVGLPGVTRSKAQKKRTQTLLKEYKEKEKSNVFKDKRFGEYDTKISPEEKMMKRFSLEQQKHYEKKSIYNLNEEEDLTHYGHSLADIKKLSDIIDSDSDTEERGTLSEELTASHFGGGGLLCKKTIGQPNEEDKKTKSQKDLIEEMIAKSKQEKRERKIQRENTLELTEKLNNDWKEIQTLLFCRTSSSDVQDDVKEKLKPDEYDMIVKELGFEMKVQPSARMKTEEDLAKEEQEKLIQLEADRLRRMHGEAEPEIKKKMKYRSADDLEDGFVLDQDDRHLLSYNDGKLNIGDDEDETKEGLSEREDEESDTEAAAIDPCRDCETDKGSIKEARARRNQKKTKESKKLQNNQQNALGETAKVELPYLFDAPESYEQLKALLWERTMEEQLLVIERIQKSNHPSLAVGNKAKLEKLFGFLLDYVGELARKDPPELKTIDKLVLILYDLCQMFPKAASNHVKLILQDATHDIEEILEVKSHARFPGLDMLIYLKIIAVLFPTSDFWHPVITPSLLYMSQLLIKCSVTTLQDIAKGLFVCCLLLEYVSLSQRFIPELVNFLLGILHMAIPKKGVQGYTLVHPFGSLGKHSELLVIHEKGSTETWQKQNLPLHIITRSNEDDKTEVHHLRLSCLSLGLDLVLRCAVLYGSLPSFQEIVRPIQKLLTTHLPLMTYPTKLQELCDSVLKQLEVQKQCYYPLVCEKKKPVPLKLFTPKIMKVLEFGRKQESSKKEQERRRLIHKHKRELKGAVHEIRKDNQFLAQRQLTEIMERDSVRKRKVKELFRSLAQQEGDWKAMKKKKF</sequence>
<comment type="function">
    <text evidence="6">Involved in nucleolar processing of pre-18S ribosomal RNA. Has a role in the nuclear export of 40S pre-ribosomal subunit to the cytoplasm.</text>
</comment>
<evidence type="ECO:0000256" key="4">
    <source>
        <dbReference type="ARBA" id="ARBA00022552"/>
    </source>
</evidence>
<dbReference type="Pfam" id="PF04147">
    <property type="entry name" value="Nop14"/>
    <property type="match status" value="1"/>
</dbReference>
<dbReference type="GO" id="GO:0030490">
    <property type="term" value="P:maturation of SSU-rRNA"/>
    <property type="evidence" value="ECO:0007669"/>
    <property type="project" value="TreeGrafter"/>
</dbReference>
<dbReference type="InterPro" id="IPR007276">
    <property type="entry name" value="Nop14"/>
</dbReference>
<dbReference type="Ensembl" id="ENSVKKT00000012427.1">
    <property type="protein sequence ID" value="ENSVKKP00000012138.1"/>
    <property type="gene ID" value="ENSVKKG00000008443.1"/>
</dbReference>
<evidence type="ECO:0000256" key="3">
    <source>
        <dbReference type="ARBA" id="ARBA00022517"/>
    </source>
</evidence>
<comment type="subcellular location">
    <subcellularLocation>
        <location evidence="1">Nucleus</location>
        <location evidence="1">Nucleolus</location>
    </subcellularLocation>
</comment>
<organism evidence="8 9">
    <name type="scientific">Varanus komodoensis</name>
    <name type="common">Komodo dragon</name>
    <dbReference type="NCBI Taxonomy" id="61221"/>
    <lineage>
        <taxon>Eukaryota</taxon>
        <taxon>Metazoa</taxon>
        <taxon>Chordata</taxon>
        <taxon>Craniata</taxon>
        <taxon>Vertebrata</taxon>
        <taxon>Euteleostomi</taxon>
        <taxon>Lepidosauria</taxon>
        <taxon>Squamata</taxon>
        <taxon>Bifurcata</taxon>
        <taxon>Unidentata</taxon>
        <taxon>Episquamata</taxon>
        <taxon>Toxicofera</taxon>
        <taxon>Anguimorpha</taxon>
        <taxon>Paleoanguimorpha</taxon>
        <taxon>Varanoidea</taxon>
        <taxon>Varanidae</taxon>
        <taxon>Varanus</taxon>
    </lineage>
</organism>
<evidence type="ECO:0000256" key="1">
    <source>
        <dbReference type="ARBA" id="ARBA00004604"/>
    </source>
</evidence>
<reference evidence="8" key="1">
    <citation type="submission" date="2025-08" db="UniProtKB">
        <authorList>
            <consortium name="Ensembl"/>
        </authorList>
    </citation>
    <scope>IDENTIFICATION</scope>
</reference>
<dbReference type="RefSeq" id="XP_044273865.1">
    <property type="nucleotide sequence ID" value="XM_044417930.1"/>
</dbReference>
<evidence type="ECO:0000256" key="2">
    <source>
        <dbReference type="ARBA" id="ARBA00007466"/>
    </source>
</evidence>
<keyword evidence="9" id="KW-1185">Reference proteome</keyword>
<dbReference type="Proteomes" id="UP000694545">
    <property type="component" value="Unplaced"/>
</dbReference>
<dbReference type="GO" id="GO:0032040">
    <property type="term" value="C:small-subunit processome"/>
    <property type="evidence" value="ECO:0007669"/>
    <property type="project" value="InterPro"/>
</dbReference>
<evidence type="ECO:0000256" key="5">
    <source>
        <dbReference type="ARBA" id="ARBA00023242"/>
    </source>
</evidence>
<keyword evidence="5" id="KW-0539">Nucleus</keyword>
<feature type="compositionally biased region" description="Basic and acidic residues" evidence="7">
    <location>
        <begin position="182"/>
        <end position="192"/>
    </location>
</feature>
<evidence type="ECO:0000256" key="6">
    <source>
        <dbReference type="ARBA" id="ARBA00024695"/>
    </source>
</evidence>
<feature type="region of interest" description="Disordered" evidence="7">
    <location>
        <begin position="335"/>
        <end position="406"/>
    </location>
</feature>
<keyword evidence="3" id="KW-0690">Ribosome biogenesis</keyword>
<dbReference type="GeneID" id="123016994"/>